<organism evidence="3 4">
    <name type="scientific">Flavonifractor plautii</name>
    <name type="common">Fusobacterium plautii</name>
    <dbReference type="NCBI Taxonomy" id="292800"/>
    <lineage>
        <taxon>Bacteria</taxon>
        <taxon>Bacillati</taxon>
        <taxon>Bacillota</taxon>
        <taxon>Clostridia</taxon>
        <taxon>Eubacteriales</taxon>
        <taxon>Oscillospiraceae</taxon>
        <taxon>Flavonifractor</taxon>
    </lineage>
</organism>
<evidence type="ECO:0000256" key="1">
    <source>
        <dbReference type="SAM" id="MobiDB-lite"/>
    </source>
</evidence>
<evidence type="ECO:0000313" key="4">
    <source>
        <dbReference type="Proteomes" id="UP000434475"/>
    </source>
</evidence>
<protein>
    <submittedName>
        <fullName evidence="3">Uncharacterized protein</fullName>
    </submittedName>
</protein>
<dbReference type="PROSITE" id="PS51257">
    <property type="entry name" value="PROKAR_LIPOPROTEIN"/>
    <property type="match status" value="1"/>
</dbReference>
<feature type="region of interest" description="Disordered" evidence="1">
    <location>
        <begin position="27"/>
        <end position="58"/>
    </location>
</feature>
<evidence type="ECO:0000313" key="3">
    <source>
        <dbReference type="EMBL" id="MSB20320.1"/>
    </source>
</evidence>
<sequence length="248" mass="27213">MRSVKRPLVLLAAGLALVLGACAAPTAETPTPPAEVTPASTEAPAPAEPPIPDWMADQPAPAFLDAEQQALFLRAYSAASFLMGCSTSGVDSYPLDGGDPPELGDYETVTLDSGWTYLVAQGRYARWEDFQAMLDGIFTPAYQEKLLWTENMDGGRFPIFTADGEGRTCFLELERGSSLEYGWADVPDTYELVSQSEDAVEFYLVGHYADLTVQPDETGARPLSTERWPIRMERTADGWRVSEFHVPY</sequence>
<accession>A0A6I2R5U4</accession>
<feature type="signal peptide" evidence="2">
    <location>
        <begin position="1"/>
        <end position="23"/>
    </location>
</feature>
<comment type="caution">
    <text evidence="3">The sequence shown here is derived from an EMBL/GenBank/DDBJ whole genome shotgun (WGS) entry which is preliminary data.</text>
</comment>
<proteinExistence type="predicted"/>
<gene>
    <name evidence="3" type="ORF">GKE97_12400</name>
</gene>
<keyword evidence="2" id="KW-0732">Signal</keyword>
<dbReference type="EMBL" id="WKPR01000011">
    <property type="protein sequence ID" value="MSB20320.1"/>
    <property type="molecule type" value="Genomic_DNA"/>
</dbReference>
<dbReference type="AlphaFoldDB" id="A0A6I2R5U4"/>
<name>A0A6I2R5U4_FLAPL</name>
<feature type="compositionally biased region" description="Low complexity" evidence="1">
    <location>
        <begin position="36"/>
        <end position="45"/>
    </location>
</feature>
<reference evidence="3 4" key="1">
    <citation type="journal article" date="2019" name="Nat. Med.">
        <title>A library of human gut bacterial isolates paired with longitudinal multiomics data enables mechanistic microbiome research.</title>
        <authorList>
            <person name="Poyet M."/>
            <person name="Groussin M."/>
            <person name="Gibbons S.M."/>
            <person name="Avila-Pacheco J."/>
            <person name="Jiang X."/>
            <person name="Kearney S.M."/>
            <person name="Perrotta A.R."/>
            <person name="Berdy B."/>
            <person name="Zhao S."/>
            <person name="Lieberman T.D."/>
            <person name="Swanson P.K."/>
            <person name="Smith M."/>
            <person name="Roesemann S."/>
            <person name="Alexander J.E."/>
            <person name="Rich S.A."/>
            <person name="Livny J."/>
            <person name="Vlamakis H."/>
            <person name="Clish C."/>
            <person name="Bullock K."/>
            <person name="Deik A."/>
            <person name="Scott J."/>
            <person name="Pierce K.A."/>
            <person name="Xavier R.J."/>
            <person name="Alm E.J."/>
        </authorList>
    </citation>
    <scope>NUCLEOTIDE SEQUENCE [LARGE SCALE GENOMIC DNA]</scope>
    <source>
        <strain evidence="3 4">BIOML-A2</strain>
    </source>
</reference>
<evidence type="ECO:0000256" key="2">
    <source>
        <dbReference type="SAM" id="SignalP"/>
    </source>
</evidence>
<dbReference type="Proteomes" id="UP000434475">
    <property type="component" value="Unassembled WGS sequence"/>
</dbReference>
<feature type="chain" id="PRO_5026049984" evidence="2">
    <location>
        <begin position="24"/>
        <end position="248"/>
    </location>
</feature>